<protein>
    <recommendedName>
        <fullName evidence="1">AttH domain-containing protein</fullName>
    </recommendedName>
</protein>
<dbReference type="SUPFAM" id="SSF159245">
    <property type="entry name" value="AttH-like"/>
    <property type="match status" value="1"/>
</dbReference>
<gene>
    <name evidence="2" type="ORF">HPC62_15285</name>
</gene>
<dbReference type="EMBL" id="CP053661">
    <property type="protein sequence ID" value="QKD83377.1"/>
    <property type="molecule type" value="Genomic_DNA"/>
</dbReference>
<dbReference type="KEGG" id="theu:HPC62_15285"/>
<dbReference type="Pfam" id="PF07143">
    <property type="entry name" value="CrtC"/>
    <property type="match status" value="1"/>
</dbReference>
<dbReference type="AlphaFoldDB" id="A0A6M8BES0"/>
<dbReference type="PANTHER" id="PTHR38591:SF1">
    <property type="entry name" value="BLL1000 PROTEIN"/>
    <property type="match status" value="1"/>
</dbReference>
<organism evidence="2 3">
    <name type="scientific">Thermoleptolyngbya sichuanensis A183</name>
    <dbReference type="NCBI Taxonomy" id="2737172"/>
    <lineage>
        <taxon>Bacteria</taxon>
        <taxon>Bacillati</taxon>
        <taxon>Cyanobacteriota</taxon>
        <taxon>Cyanophyceae</taxon>
        <taxon>Oculatellales</taxon>
        <taxon>Oculatellaceae</taxon>
        <taxon>Thermoleptolyngbya</taxon>
        <taxon>Thermoleptolyngbya sichuanensis</taxon>
    </lineage>
</organism>
<evidence type="ECO:0000259" key="1">
    <source>
        <dbReference type="Pfam" id="PF07143"/>
    </source>
</evidence>
<name>A0A6M8BES0_9CYAN</name>
<dbReference type="PANTHER" id="PTHR38591">
    <property type="entry name" value="HYDROLASE"/>
    <property type="match status" value="1"/>
</dbReference>
<evidence type="ECO:0000313" key="3">
    <source>
        <dbReference type="Proteomes" id="UP000505210"/>
    </source>
</evidence>
<dbReference type="Proteomes" id="UP000505210">
    <property type="component" value="Chromosome"/>
</dbReference>
<dbReference type="InterPro" id="IPR023374">
    <property type="entry name" value="AttH-like_dom_sf"/>
</dbReference>
<evidence type="ECO:0000313" key="2">
    <source>
        <dbReference type="EMBL" id="QKD83377.1"/>
    </source>
</evidence>
<feature type="domain" description="AttH" evidence="1">
    <location>
        <begin position="78"/>
        <end position="255"/>
    </location>
</feature>
<reference evidence="2 3" key="1">
    <citation type="submission" date="2020-05" db="EMBL/GenBank/DDBJ databases">
        <title>Complete genome sequence of of a novel Thermoleptolyngbya strain isolated from hot springs of Ganzi, Sichuan China.</title>
        <authorList>
            <person name="Tang J."/>
            <person name="Daroch M."/>
            <person name="Li L."/>
            <person name="Waleron K."/>
            <person name="Waleron M."/>
            <person name="Waleron M."/>
        </authorList>
    </citation>
    <scope>NUCLEOTIDE SEQUENCE [LARGE SCALE GENOMIC DNA]</scope>
    <source>
        <strain evidence="2 3">PKUAC-SCTA183</strain>
    </source>
</reference>
<dbReference type="Pfam" id="PF17186">
    <property type="entry name" value="Lipocalin_9"/>
    <property type="match status" value="1"/>
</dbReference>
<proteinExistence type="predicted"/>
<dbReference type="RefSeq" id="WP_172357042.1">
    <property type="nucleotide sequence ID" value="NZ_CP053661.1"/>
</dbReference>
<sequence length="403" mass="44748">MRSRLIRLCVLLGFCGVFLVTFLSIFLGVFLGAADSAIAANAVTWQPLPAASGEYRKAIALRDWHFPEDFGPHNDYQTEWWYYTGNLETEEGRPFGFQLTFFRQAISPTAATVAAASTPSRWRTNQIYSAHFTVSDIAGSGFYVDERFSRNAIGLAGAEALPYRVWLNDWSATELEPGRVRLQAQSEGVAIDLTVQQTRPPVLQGDRGLSVKGLEPGNASYYYSLVQQPTSGTVTIQGQSFSVQGKTWKDHEFSTSALTAGTVGWDWFSIQLEDGAALMLYQLRHEDGTPEITSAGTFISASGETTHLNHDDWTIRVLKTWTSPRSKAVYPAQWQIRIPRLDLVLEGRSRLADQELNTSTATYWEGATAFEGTRQDQPIRGEGYVELTGYATRLDSLLSESTP</sequence>
<dbReference type="InterPro" id="IPR010791">
    <property type="entry name" value="AttH_dom"/>
</dbReference>
<keyword evidence="3" id="KW-1185">Reference proteome</keyword>
<dbReference type="Gene3D" id="2.40.370.10">
    <property type="entry name" value="AttH-like domain"/>
    <property type="match status" value="2"/>
</dbReference>
<accession>A0A6M8BES0</accession>